<comment type="caution">
    <text evidence="7">The sequence shown here is derived from an EMBL/GenBank/DDBJ whole genome shotgun (WGS) entry which is preliminary data.</text>
</comment>
<evidence type="ECO:0000256" key="2">
    <source>
        <dbReference type="ARBA" id="ARBA00023015"/>
    </source>
</evidence>
<evidence type="ECO:0000256" key="5">
    <source>
        <dbReference type="ARBA" id="ARBA00035107"/>
    </source>
</evidence>
<comment type="similarity">
    <text evidence="1">Belongs to the MBF1 family.</text>
</comment>
<evidence type="ECO:0000313" key="7">
    <source>
        <dbReference type="EMBL" id="OMJ13625.1"/>
    </source>
</evidence>
<evidence type="ECO:0000259" key="6">
    <source>
        <dbReference type="PROSITE" id="PS50943"/>
    </source>
</evidence>
<evidence type="ECO:0000256" key="3">
    <source>
        <dbReference type="ARBA" id="ARBA00023125"/>
    </source>
</evidence>
<dbReference type="CDD" id="cd00093">
    <property type="entry name" value="HTH_XRE"/>
    <property type="match status" value="1"/>
</dbReference>
<dbReference type="GO" id="GO:0003677">
    <property type="term" value="F:DNA binding"/>
    <property type="evidence" value="ECO:0007669"/>
    <property type="project" value="UniProtKB-KW"/>
</dbReference>
<evidence type="ECO:0000256" key="1">
    <source>
        <dbReference type="ARBA" id="ARBA00009802"/>
    </source>
</evidence>
<keyword evidence="3" id="KW-0238">DNA-binding</keyword>
<dbReference type="InterPro" id="IPR013729">
    <property type="entry name" value="MBF1_N"/>
</dbReference>
<dbReference type="Pfam" id="PF01381">
    <property type="entry name" value="HTH_3"/>
    <property type="match status" value="1"/>
</dbReference>
<keyword evidence="8" id="KW-1185">Reference proteome</keyword>
<keyword evidence="4" id="KW-0804">Transcription</keyword>
<dbReference type="PROSITE" id="PS50943">
    <property type="entry name" value="HTH_CROC1"/>
    <property type="match status" value="1"/>
</dbReference>
<dbReference type="Pfam" id="PF08523">
    <property type="entry name" value="MBF1"/>
    <property type="match status" value="1"/>
</dbReference>
<dbReference type="Gene3D" id="1.10.260.40">
    <property type="entry name" value="lambda repressor-like DNA-binding domains"/>
    <property type="match status" value="1"/>
</dbReference>
<sequence length="147" mass="16222">MSNIGWDDVTVLRKSAARPKVAKTESAVNAAKRSGIEVVTEKRSNILNKANHADTDHRRIAKLDRDDVVAPPPKIDVSVGRAMQQARQAKSLTQKELAVKINEHQSVINDYEAGRAIPNQQILGKLERALGVKLRGKNIGDPLFQKK</sequence>
<gene>
    <name evidence="7" type="ORF">AYI69_g8925</name>
</gene>
<dbReference type="InterPro" id="IPR001387">
    <property type="entry name" value="Cro/C1-type_HTH"/>
</dbReference>
<dbReference type="Proteomes" id="UP000187429">
    <property type="component" value="Unassembled WGS sequence"/>
</dbReference>
<dbReference type="InterPro" id="IPR010982">
    <property type="entry name" value="Lambda_DNA-bd_dom_sf"/>
</dbReference>
<name>A0A1R1XG59_9FUNG</name>
<dbReference type="AlphaFoldDB" id="A0A1R1XG59"/>
<protein>
    <submittedName>
        <fullName evidence="7">Multiprotein-bridging factor 1</fullName>
    </submittedName>
</protein>
<accession>A0A1R1XG59</accession>
<dbReference type="PANTHER" id="PTHR10245">
    <property type="entry name" value="ENDOTHELIAL DIFFERENTIATION-RELATED FACTOR 1 MULTIPROTEIN BRIDGING FACTOR 1"/>
    <property type="match status" value="1"/>
</dbReference>
<feature type="domain" description="HTH cro/C1-type" evidence="6">
    <location>
        <begin position="83"/>
        <end position="137"/>
    </location>
</feature>
<dbReference type="SUPFAM" id="SSF47413">
    <property type="entry name" value="lambda repressor-like DNA-binding domains"/>
    <property type="match status" value="1"/>
</dbReference>
<evidence type="ECO:0000313" key="8">
    <source>
        <dbReference type="Proteomes" id="UP000187429"/>
    </source>
</evidence>
<dbReference type="PANTHER" id="PTHR10245:SF15">
    <property type="entry name" value="ENDOTHELIAL DIFFERENTIATION-RELATED FACTOR 1"/>
    <property type="match status" value="1"/>
</dbReference>
<dbReference type="EMBL" id="LSSM01005006">
    <property type="protein sequence ID" value="OMJ13625.1"/>
    <property type="molecule type" value="Genomic_DNA"/>
</dbReference>
<dbReference type="OrthoDB" id="10253401at2759"/>
<keyword evidence="2" id="KW-0805">Transcription regulation</keyword>
<organism evidence="7 8">
    <name type="scientific">Smittium culicis</name>
    <dbReference type="NCBI Taxonomy" id="133412"/>
    <lineage>
        <taxon>Eukaryota</taxon>
        <taxon>Fungi</taxon>
        <taxon>Fungi incertae sedis</taxon>
        <taxon>Zoopagomycota</taxon>
        <taxon>Kickxellomycotina</taxon>
        <taxon>Harpellomycetes</taxon>
        <taxon>Harpellales</taxon>
        <taxon>Legeriomycetaceae</taxon>
        <taxon>Smittium</taxon>
    </lineage>
</organism>
<dbReference type="GO" id="GO:0005634">
    <property type="term" value="C:nucleus"/>
    <property type="evidence" value="ECO:0007669"/>
    <property type="project" value="TreeGrafter"/>
</dbReference>
<dbReference type="SMART" id="SM00530">
    <property type="entry name" value="HTH_XRE"/>
    <property type="match status" value="1"/>
</dbReference>
<dbReference type="FunFam" id="1.10.260.40:FF:000018">
    <property type="entry name" value="Multiprotein bridging factor 1"/>
    <property type="match status" value="1"/>
</dbReference>
<proteinExistence type="inferred from homology"/>
<comment type="function">
    <text evidence="5">Transcriptional coactivator that stimulates GCN4-dependent transcriptional activity by bridging the DNA-binding region of GCN4 and TBP (SPT15), thereby recruiting TBP to GCN4-bound promoters. Involved in induction of the ribosome quality control (RQC) pathway; a pathway that degrades nascent peptide chains during problematic translation. Required to prevent stalled ribosomes from frameshifting.</text>
</comment>
<reference evidence="8" key="1">
    <citation type="submission" date="2017-01" db="EMBL/GenBank/DDBJ databases">
        <authorList>
            <person name="Wang Y."/>
            <person name="White M."/>
            <person name="Kvist S."/>
            <person name="Moncalvo J.-M."/>
        </authorList>
    </citation>
    <scope>NUCLEOTIDE SEQUENCE [LARGE SCALE GENOMIC DNA]</scope>
    <source>
        <strain evidence="8">ID-206-W2</strain>
    </source>
</reference>
<evidence type="ECO:0000256" key="4">
    <source>
        <dbReference type="ARBA" id="ARBA00023163"/>
    </source>
</evidence>